<gene>
    <name evidence="1" type="ORF">CHS0354_005380</name>
</gene>
<sequence>MLCKQNNNMKCSKQMFILLTNLGKKIGLMWNHVPHQHLMSDLQIFQHKTLTFKSPFPLLLNKSYTCIFPHTNAGETKSFCSSLFSKSSENETDLYMQMHLLINSFYIPRLLTSIMSKFSAET</sequence>
<accession>A0AAE0SKF2</accession>
<reference evidence="1" key="1">
    <citation type="journal article" date="2021" name="Genome Biol. Evol.">
        <title>A High-Quality Reference Genome for a Parasitic Bivalve with Doubly Uniparental Inheritance (Bivalvia: Unionida).</title>
        <authorList>
            <person name="Smith C.H."/>
        </authorList>
    </citation>
    <scope>NUCLEOTIDE SEQUENCE</scope>
    <source>
        <strain evidence="1">CHS0354</strain>
    </source>
</reference>
<dbReference type="AlphaFoldDB" id="A0AAE0SKF2"/>
<protein>
    <submittedName>
        <fullName evidence="1">Uncharacterized protein</fullName>
    </submittedName>
</protein>
<evidence type="ECO:0000313" key="1">
    <source>
        <dbReference type="EMBL" id="KAK3593018.1"/>
    </source>
</evidence>
<reference evidence="1" key="3">
    <citation type="submission" date="2023-05" db="EMBL/GenBank/DDBJ databases">
        <authorList>
            <person name="Smith C.H."/>
        </authorList>
    </citation>
    <scope>NUCLEOTIDE SEQUENCE</scope>
    <source>
        <strain evidence="1">CHS0354</strain>
        <tissue evidence="1">Mantle</tissue>
    </source>
</reference>
<reference evidence="1" key="2">
    <citation type="journal article" date="2021" name="Genome Biol. Evol.">
        <title>Developing a high-quality reference genome for a parasitic bivalve with doubly uniparental inheritance (Bivalvia: Unionida).</title>
        <authorList>
            <person name="Smith C.H."/>
        </authorList>
    </citation>
    <scope>NUCLEOTIDE SEQUENCE</scope>
    <source>
        <strain evidence="1">CHS0354</strain>
        <tissue evidence="1">Mantle</tissue>
    </source>
</reference>
<dbReference type="Proteomes" id="UP001195483">
    <property type="component" value="Unassembled WGS sequence"/>
</dbReference>
<organism evidence="1 2">
    <name type="scientific">Potamilus streckersoni</name>
    <dbReference type="NCBI Taxonomy" id="2493646"/>
    <lineage>
        <taxon>Eukaryota</taxon>
        <taxon>Metazoa</taxon>
        <taxon>Spiralia</taxon>
        <taxon>Lophotrochozoa</taxon>
        <taxon>Mollusca</taxon>
        <taxon>Bivalvia</taxon>
        <taxon>Autobranchia</taxon>
        <taxon>Heteroconchia</taxon>
        <taxon>Palaeoheterodonta</taxon>
        <taxon>Unionida</taxon>
        <taxon>Unionoidea</taxon>
        <taxon>Unionidae</taxon>
        <taxon>Ambleminae</taxon>
        <taxon>Lampsilini</taxon>
        <taxon>Potamilus</taxon>
    </lineage>
</organism>
<keyword evidence="2" id="KW-1185">Reference proteome</keyword>
<dbReference type="EMBL" id="JAEAOA010000379">
    <property type="protein sequence ID" value="KAK3593018.1"/>
    <property type="molecule type" value="Genomic_DNA"/>
</dbReference>
<name>A0AAE0SKF2_9BIVA</name>
<comment type="caution">
    <text evidence="1">The sequence shown here is derived from an EMBL/GenBank/DDBJ whole genome shotgun (WGS) entry which is preliminary data.</text>
</comment>
<evidence type="ECO:0000313" key="2">
    <source>
        <dbReference type="Proteomes" id="UP001195483"/>
    </source>
</evidence>
<proteinExistence type="predicted"/>